<keyword evidence="5" id="KW-0812">Transmembrane</keyword>
<evidence type="ECO:0000313" key="8">
    <source>
        <dbReference type="EMBL" id="NYI72353.1"/>
    </source>
</evidence>
<dbReference type="AlphaFoldDB" id="A0A7Z0DBC7"/>
<dbReference type="PANTHER" id="PTHR24421">
    <property type="entry name" value="NITRATE/NITRITE SENSOR PROTEIN NARX-RELATED"/>
    <property type="match status" value="1"/>
</dbReference>
<accession>A0A7Z0DBC7</accession>
<proteinExistence type="predicted"/>
<dbReference type="SUPFAM" id="SSF55874">
    <property type="entry name" value="ATPase domain of HSP90 chaperone/DNA topoisomerase II/histidine kinase"/>
    <property type="match status" value="1"/>
</dbReference>
<dbReference type="CDD" id="cd16917">
    <property type="entry name" value="HATPase_UhpB-NarQ-NarX-like"/>
    <property type="match status" value="1"/>
</dbReference>
<name>A0A7Z0DBC7_9ACTN</name>
<evidence type="ECO:0000259" key="6">
    <source>
        <dbReference type="Pfam" id="PF02518"/>
    </source>
</evidence>
<evidence type="ECO:0000313" key="9">
    <source>
        <dbReference type="Proteomes" id="UP000527616"/>
    </source>
</evidence>
<dbReference type="InterPro" id="IPR011712">
    <property type="entry name" value="Sig_transdc_His_kin_sub3_dim/P"/>
</dbReference>
<dbReference type="Gene3D" id="1.20.5.1930">
    <property type="match status" value="1"/>
</dbReference>
<sequence>MSDTAGWAQVNARRLEFYLRWTMYLTPMTIPLVFFVMGRSAADEPVRGVLALVGSLVVAVVGALVIRRTLAAMRRRSTLRLSWPPDWRLVGWVALGVLASVASAAFIQPLLGAYTLIYAFSCVTPILGFRDVLVASVVTSGLSAAMLMIFPGPGSAGATLGLTILVAAIAPFVLLTFWHTAWMLRVLWELQSARDTAARLAVAEERLRFSRDLHDVFGRTLSTVAVKSELAAGLADRGRSAESAVQMREVHQLVEDAGKEVREVVRGYRHTTLAHELVGARSVLESAGVRAEIAGDPDGLPQPVSEALGWVLRESVTNLLRHATATRVTVRLDRLGDRVRLVITNDGVRESPADHVGGSGLTGLRERLASVRGELRTRSDDRRFAVQAEVPLTDPARGGRGIAARPAIPGRRGERERLAR</sequence>
<dbReference type="InterPro" id="IPR036890">
    <property type="entry name" value="HATPase_C_sf"/>
</dbReference>
<feature type="transmembrane region" description="Helical" evidence="5">
    <location>
        <begin position="132"/>
        <end position="150"/>
    </location>
</feature>
<keyword evidence="3" id="KW-0902">Two-component regulatory system</keyword>
<dbReference type="PANTHER" id="PTHR24421:SF63">
    <property type="entry name" value="SENSOR HISTIDINE KINASE DESK"/>
    <property type="match status" value="1"/>
</dbReference>
<keyword evidence="1 8" id="KW-0808">Transferase</keyword>
<evidence type="ECO:0000256" key="4">
    <source>
        <dbReference type="SAM" id="MobiDB-lite"/>
    </source>
</evidence>
<evidence type="ECO:0000256" key="3">
    <source>
        <dbReference type="ARBA" id="ARBA00023012"/>
    </source>
</evidence>
<feature type="transmembrane region" description="Helical" evidence="5">
    <location>
        <begin position="48"/>
        <end position="66"/>
    </location>
</feature>
<feature type="region of interest" description="Disordered" evidence="4">
    <location>
        <begin position="395"/>
        <end position="420"/>
    </location>
</feature>
<dbReference type="Pfam" id="PF02518">
    <property type="entry name" value="HATPase_c"/>
    <property type="match status" value="1"/>
</dbReference>
<keyword evidence="5" id="KW-1133">Transmembrane helix</keyword>
<dbReference type="InterPro" id="IPR050482">
    <property type="entry name" value="Sensor_HK_TwoCompSys"/>
</dbReference>
<keyword evidence="2 8" id="KW-0418">Kinase</keyword>
<evidence type="ECO:0000256" key="2">
    <source>
        <dbReference type="ARBA" id="ARBA00022777"/>
    </source>
</evidence>
<dbReference type="RefSeq" id="WP_179446029.1">
    <property type="nucleotide sequence ID" value="NZ_JACBZS010000001.1"/>
</dbReference>
<keyword evidence="5" id="KW-0472">Membrane</keyword>
<dbReference type="Proteomes" id="UP000527616">
    <property type="component" value="Unassembled WGS sequence"/>
</dbReference>
<dbReference type="EMBL" id="JACBZS010000001">
    <property type="protein sequence ID" value="NYI72353.1"/>
    <property type="molecule type" value="Genomic_DNA"/>
</dbReference>
<reference evidence="8 9" key="1">
    <citation type="submission" date="2020-07" db="EMBL/GenBank/DDBJ databases">
        <title>Sequencing the genomes of 1000 actinobacteria strains.</title>
        <authorList>
            <person name="Klenk H.-P."/>
        </authorList>
    </citation>
    <scope>NUCLEOTIDE SEQUENCE [LARGE SCALE GENOMIC DNA]</scope>
    <source>
        <strain evidence="8 9">DSM 103164</strain>
    </source>
</reference>
<dbReference type="Pfam" id="PF07730">
    <property type="entry name" value="HisKA_3"/>
    <property type="match status" value="1"/>
</dbReference>
<dbReference type="GO" id="GO:0046983">
    <property type="term" value="F:protein dimerization activity"/>
    <property type="evidence" value="ECO:0007669"/>
    <property type="project" value="InterPro"/>
</dbReference>
<feature type="domain" description="Signal transduction histidine kinase subgroup 3 dimerisation and phosphoacceptor" evidence="7">
    <location>
        <begin position="205"/>
        <end position="272"/>
    </location>
</feature>
<feature type="compositionally biased region" description="Basic and acidic residues" evidence="4">
    <location>
        <begin position="411"/>
        <end position="420"/>
    </location>
</feature>
<dbReference type="GO" id="GO:0000155">
    <property type="term" value="F:phosphorelay sensor kinase activity"/>
    <property type="evidence" value="ECO:0007669"/>
    <property type="project" value="InterPro"/>
</dbReference>
<organism evidence="8 9">
    <name type="scientific">Naumannella cuiyingiana</name>
    <dbReference type="NCBI Taxonomy" id="1347891"/>
    <lineage>
        <taxon>Bacteria</taxon>
        <taxon>Bacillati</taxon>
        <taxon>Actinomycetota</taxon>
        <taxon>Actinomycetes</taxon>
        <taxon>Propionibacteriales</taxon>
        <taxon>Propionibacteriaceae</taxon>
        <taxon>Naumannella</taxon>
    </lineage>
</organism>
<feature type="transmembrane region" description="Helical" evidence="5">
    <location>
        <begin position="21"/>
        <end position="42"/>
    </location>
</feature>
<evidence type="ECO:0000256" key="1">
    <source>
        <dbReference type="ARBA" id="ARBA00022679"/>
    </source>
</evidence>
<evidence type="ECO:0000259" key="7">
    <source>
        <dbReference type="Pfam" id="PF07730"/>
    </source>
</evidence>
<dbReference type="GO" id="GO:0016020">
    <property type="term" value="C:membrane"/>
    <property type="evidence" value="ECO:0007669"/>
    <property type="project" value="InterPro"/>
</dbReference>
<protein>
    <submittedName>
        <fullName evidence="8">Two-component system sensor histidine kinase DesK</fullName>
        <ecNumber evidence="8">2.7.13.3</ecNumber>
    </submittedName>
</protein>
<evidence type="ECO:0000256" key="5">
    <source>
        <dbReference type="SAM" id="Phobius"/>
    </source>
</evidence>
<gene>
    <name evidence="8" type="ORF">GGQ54_002913</name>
</gene>
<feature type="transmembrane region" description="Helical" evidence="5">
    <location>
        <begin position="87"/>
        <end position="105"/>
    </location>
</feature>
<dbReference type="InterPro" id="IPR003594">
    <property type="entry name" value="HATPase_dom"/>
</dbReference>
<feature type="domain" description="Histidine kinase/HSP90-like ATPase" evidence="6">
    <location>
        <begin position="306"/>
        <end position="392"/>
    </location>
</feature>
<comment type="caution">
    <text evidence="8">The sequence shown here is derived from an EMBL/GenBank/DDBJ whole genome shotgun (WGS) entry which is preliminary data.</text>
</comment>
<dbReference type="Gene3D" id="3.30.565.10">
    <property type="entry name" value="Histidine kinase-like ATPase, C-terminal domain"/>
    <property type="match status" value="1"/>
</dbReference>
<dbReference type="EC" id="2.7.13.3" evidence="8"/>
<keyword evidence="9" id="KW-1185">Reference proteome</keyword>
<feature type="transmembrane region" description="Helical" evidence="5">
    <location>
        <begin position="156"/>
        <end position="178"/>
    </location>
</feature>